<accession>A0A2A7SFA8</accession>
<feature type="region of interest" description="Disordered" evidence="1">
    <location>
        <begin position="209"/>
        <end position="240"/>
    </location>
</feature>
<dbReference type="InterPro" id="IPR011978">
    <property type="entry name" value="YgfB-like"/>
</dbReference>
<dbReference type="PANTHER" id="PTHR33747:SF1">
    <property type="entry name" value="ADENYLATE CYCLASE-ASSOCIATED CAP C-TERMINAL DOMAIN-CONTAINING PROTEIN"/>
    <property type="match status" value="1"/>
</dbReference>
<dbReference type="Proteomes" id="UP000220629">
    <property type="component" value="Unassembled WGS sequence"/>
</dbReference>
<dbReference type="InterPro" id="IPR004027">
    <property type="entry name" value="SEC_C_motif"/>
</dbReference>
<gene>
    <name evidence="2" type="ORF">CRM94_09405</name>
</gene>
<comment type="caution">
    <text evidence="2">The sequence shown here is derived from an EMBL/GenBank/DDBJ whole genome shotgun (WGS) entry which is preliminary data.</text>
</comment>
<dbReference type="NCBIfam" id="TIGR02292">
    <property type="entry name" value="ygfB_yecA"/>
    <property type="match status" value="1"/>
</dbReference>
<name>A0A2A7SFA8_BURGA</name>
<dbReference type="PANTHER" id="PTHR33747">
    <property type="entry name" value="UPF0225 PROTEIN SCO1677"/>
    <property type="match status" value="1"/>
</dbReference>
<dbReference type="RefSeq" id="WP_098152145.1">
    <property type="nucleotide sequence ID" value="NZ_CADEQH010000001.1"/>
</dbReference>
<dbReference type="Pfam" id="PF03695">
    <property type="entry name" value="UPF0149"/>
    <property type="match status" value="1"/>
</dbReference>
<dbReference type="SUPFAM" id="SSF103642">
    <property type="entry name" value="Sec-C motif"/>
    <property type="match status" value="1"/>
</dbReference>
<dbReference type="Pfam" id="PF02810">
    <property type="entry name" value="SEC-C"/>
    <property type="match status" value="1"/>
</dbReference>
<protein>
    <submittedName>
        <fullName evidence="2">YecA family protein</fullName>
    </submittedName>
</protein>
<evidence type="ECO:0000313" key="3">
    <source>
        <dbReference type="Proteomes" id="UP000220629"/>
    </source>
</evidence>
<proteinExistence type="predicted"/>
<evidence type="ECO:0000256" key="1">
    <source>
        <dbReference type="SAM" id="MobiDB-lite"/>
    </source>
</evidence>
<evidence type="ECO:0000313" key="2">
    <source>
        <dbReference type="EMBL" id="PEH42347.1"/>
    </source>
</evidence>
<dbReference type="SUPFAM" id="SSF101327">
    <property type="entry name" value="YgfB-like"/>
    <property type="match status" value="1"/>
</dbReference>
<dbReference type="EMBL" id="PDDY01000001">
    <property type="protein sequence ID" value="PEH42347.1"/>
    <property type="molecule type" value="Genomic_DNA"/>
</dbReference>
<reference evidence="3" key="1">
    <citation type="submission" date="2017-09" db="EMBL/GenBank/DDBJ databases">
        <title>FDA dAtabase for Regulatory Grade micrObial Sequences (FDA-ARGOS): Supporting development and validation of Infectious Disease Dx tests.</title>
        <authorList>
            <person name="Minogue T."/>
            <person name="Wolcott M."/>
            <person name="Wasieloski L."/>
            <person name="Aguilar W."/>
            <person name="Moore D."/>
            <person name="Tallon L."/>
            <person name="Sadzewicz L."/>
            <person name="Ott S."/>
            <person name="Zhao X."/>
            <person name="Nagaraj S."/>
            <person name="Vavikolanu K."/>
            <person name="Aluvathingal J."/>
            <person name="Nadendla S."/>
            <person name="Sichtig H."/>
        </authorList>
    </citation>
    <scope>NUCLEOTIDE SEQUENCE [LARGE SCALE GENOMIC DNA]</scope>
    <source>
        <strain evidence="3">FDAARGOS_390</strain>
    </source>
</reference>
<dbReference type="Gene3D" id="3.10.450.50">
    <property type="match status" value="1"/>
</dbReference>
<organism evidence="2 3">
    <name type="scientific">Burkholderia gladioli</name>
    <name type="common">Pseudomonas marginata</name>
    <name type="synonym">Phytomonas marginata</name>
    <dbReference type="NCBI Taxonomy" id="28095"/>
    <lineage>
        <taxon>Bacteria</taxon>
        <taxon>Pseudomonadati</taxon>
        <taxon>Pseudomonadota</taxon>
        <taxon>Betaproteobacteria</taxon>
        <taxon>Burkholderiales</taxon>
        <taxon>Burkholderiaceae</taxon>
        <taxon>Burkholderia</taxon>
    </lineage>
</organism>
<dbReference type="InterPro" id="IPR036255">
    <property type="entry name" value="YgfB-like_sf"/>
</dbReference>
<sequence length="240" mass="27062">MTHTDDKTLDELDQFLMSDIMSENTMTIEMLDGYLTAIAIGPATIAPTEWLADVWGPSEDDAPDFESYEQAEHVFNLMMRHYNAILQTFDKDPSSIAPLFSVNEVGEDDDAHEYIDAEAWANGFFQGMGLRWDDWQPLLEHPEADAWLRPLRLLGGDELSDEERELVAVPAEREKLSEQVPPSVLKIHEFWLPHRAPTQARLLAQTIQRDAPKVGRNDPCPCGSGKKHKKCCGTDDGQPD</sequence>
<dbReference type="AlphaFoldDB" id="A0A2A7SFA8"/>